<name>A0A3N2Q554_SODAK</name>
<dbReference type="EMBL" id="ML119051">
    <property type="protein sequence ID" value="ROT41892.1"/>
    <property type="molecule type" value="Genomic_DNA"/>
</dbReference>
<dbReference type="Gene3D" id="1.25.40.10">
    <property type="entry name" value="Tetratricopeptide repeat domain"/>
    <property type="match status" value="1"/>
</dbReference>
<organism evidence="2 3">
    <name type="scientific">Sodiomyces alkalinus (strain CBS 110278 / VKM F-3762 / F11)</name>
    <name type="common">Alkaliphilic filamentous fungus</name>
    <dbReference type="NCBI Taxonomy" id="1314773"/>
    <lineage>
        <taxon>Eukaryota</taxon>
        <taxon>Fungi</taxon>
        <taxon>Dikarya</taxon>
        <taxon>Ascomycota</taxon>
        <taxon>Pezizomycotina</taxon>
        <taxon>Sordariomycetes</taxon>
        <taxon>Hypocreomycetidae</taxon>
        <taxon>Glomerellales</taxon>
        <taxon>Plectosphaerellaceae</taxon>
        <taxon>Sodiomyces</taxon>
    </lineage>
</organism>
<evidence type="ECO:0000313" key="3">
    <source>
        <dbReference type="Proteomes" id="UP000272025"/>
    </source>
</evidence>
<protein>
    <recommendedName>
        <fullName evidence="4">Tetratricopeptide repeat protein 1</fullName>
    </recommendedName>
</protein>
<dbReference type="GeneID" id="39575918"/>
<dbReference type="InterPro" id="IPR052769">
    <property type="entry name" value="TPR_domain_protein"/>
</dbReference>
<feature type="compositionally biased region" description="Basic and acidic residues" evidence="1">
    <location>
        <begin position="1"/>
        <end position="26"/>
    </location>
</feature>
<dbReference type="AlphaFoldDB" id="A0A3N2Q554"/>
<evidence type="ECO:0000313" key="2">
    <source>
        <dbReference type="EMBL" id="ROT41892.1"/>
    </source>
</evidence>
<sequence>MTFPTEGKRPSSLDNQKDAESREGEAQIKFSPEEEATLVAESNANKTEANSLFASAKYEQAISKYDDAVAVCPNYLDYELAVLRSNIAACHLKLAQWKDAISAATSALDGLDRLEKEEALQADEAAKAKAKAKAKEEEEEVEEEIISAGAGKAATAPPETEGDPEEAARQKRREDVLRIRAKALLRRARARSEEGGWANLAGAEEDYKLLEQMPNLTPADAKLVKTQLRTLPPRTKAAQEAETAEMWGKLKELGNGILKPFGLSTNNFQMVKDEKTGGYSMNFQGGGGE</sequence>
<feature type="region of interest" description="Disordered" evidence="1">
    <location>
        <begin position="1"/>
        <end position="31"/>
    </location>
</feature>
<dbReference type="PANTHER" id="PTHR46014:SF1">
    <property type="entry name" value="TETRATRICOPEPTIDE REPEAT PROTEIN 1"/>
    <property type="match status" value="1"/>
</dbReference>
<dbReference type="SUPFAM" id="SSF48452">
    <property type="entry name" value="TPR-like"/>
    <property type="match status" value="1"/>
</dbReference>
<evidence type="ECO:0000256" key="1">
    <source>
        <dbReference type="SAM" id="MobiDB-lite"/>
    </source>
</evidence>
<dbReference type="OrthoDB" id="1872379at2759"/>
<gene>
    <name evidence="2" type="ORF">SODALDRAFT_2565</name>
</gene>
<reference evidence="2 3" key="1">
    <citation type="journal article" date="2018" name="Mol. Ecol.">
        <title>The obligate alkalophilic soda-lake fungus Sodiomyces alkalinus has shifted to a protein diet.</title>
        <authorList>
            <person name="Grum-Grzhimaylo A.A."/>
            <person name="Falkoski D.L."/>
            <person name="van den Heuvel J."/>
            <person name="Valero-Jimenez C.A."/>
            <person name="Min B."/>
            <person name="Choi I.G."/>
            <person name="Lipzen A."/>
            <person name="Daum C.G."/>
            <person name="Aanen D.K."/>
            <person name="Tsang A."/>
            <person name="Henrissat B."/>
            <person name="Bilanenko E.N."/>
            <person name="de Vries R.P."/>
            <person name="van Kan J.A.L."/>
            <person name="Grigoriev I.V."/>
            <person name="Debets A.J.M."/>
        </authorList>
    </citation>
    <scope>NUCLEOTIDE SEQUENCE [LARGE SCALE GENOMIC DNA]</scope>
    <source>
        <strain evidence="2 3">F11</strain>
    </source>
</reference>
<dbReference type="RefSeq" id="XP_028469698.1">
    <property type="nucleotide sequence ID" value="XM_028607440.1"/>
</dbReference>
<dbReference type="InterPro" id="IPR011990">
    <property type="entry name" value="TPR-like_helical_dom_sf"/>
</dbReference>
<feature type="region of interest" description="Disordered" evidence="1">
    <location>
        <begin position="145"/>
        <end position="172"/>
    </location>
</feature>
<keyword evidence="3" id="KW-1185">Reference proteome</keyword>
<dbReference type="PANTHER" id="PTHR46014">
    <property type="entry name" value="TETRATRICOPEPTIDE REPEAT PROTEIN 1"/>
    <property type="match status" value="1"/>
</dbReference>
<proteinExistence type="predicted"/>
<evidence type="ECO:0008006" key="4">
    <source>
        <dbReference type="Google" id="ProtNLM"/>
    </source>
</evidence>
<dbReference type="STRING" id="1314773.A0A3N2Q554"/>
<dbReference type="Proteomes" id="UP000272025">
    <property type="component" value="Unassembled WGS sequence"/>
</dbReference>
<accession>A0A3N2Q554</accession>